<sequence length="760" mass="89622">MNCSDHPQNPITVICVAKHECQRKLCAQCAYEHNVELQQLLPIMLFQDQLQKKFQEFKLEDKKQLDQSRLSFKSLLSETEKMLQTLWAKFYSSIKIIYDMIEQQDQKYLNLIKFDIPPSEVSYTQLELMVNILQEGILNNWNSLKCYYFSELDKANSQFKEKIDQFMKIINSQFSGIFWSETIQEYIGLAEYSDKLTKTKFQIQYTKNRDILYIQNEETIYNFKHNDLFTTPKIYTNLEIIKHFNWIGELGEKYQKVGLWTATWKGERLIGVGGWYCQDGKKQGKWKEIIENFHDYKKIFEIGDYINNKKKGKWIYISQDKEIGGGEYNQQGEKDGKWIELSDNFEQFKTQVTYHGKYQNGKKVGRWDIFKRKWGRVFGSYQKQIGGGLYDERGYENKIGNWIDISKTFGYYSQVTYCGEYRNGKKIGKWDTYDNWNTNYRLQILLSKILFYQHFRGGGSYDEEGNEVKFGNWIEFDEQNTTITYEGEYKIGKKVGKWVTWWSCNGDFNIGGGSYEDEGNGIKIGNWIEIIDEFDKQHMTQNGEYKNGKKVGRWDFFVKDFYKKPDTKIGGGLYNDEGDEIKIGNWIEIIINGYNDFQITSTGEYKHGKKAGRWDFWFNKDQNNYKMQIFVSQGSGGGLYDERGDEIKIGKWIVISNQLSKDILVTYEGEYKNGKKCGRWDILFNRKKFGGGSYDAGELGIKTGNWIDFDETSGYFNDQGIKVEKGEYKNGQKVGVWVNIFKCFFDQEKIRPLKYVKYYN</sequence>
<comment type="caution">
    <text evidence="1">The sequence shown here is derived from an EMBL/GenBank/DDBJ whole genome shotgun (WGS) entry which is preliminary data.</text>
</comment>
<dbReference type="CDD" id="cd19756">
    <property type="entry name" value="Bbox2"/>
    <property type="match status" value="1"/>
</dbReference>
<dbReference type="EMBL" id="CAJJDO010000185">
    <property type="protein sequence ID" value="CAD8213736.1"/>
    <property type="molecule type" value="Genomic_DNA"/>
</dbReference>
<dbReference type="OrthoDB" id="298777at2759"/>
<evidence type="ECO:0000313" key="2">
    <source>
        <dbReference type="Proteomes" id="UP000689195"/>
    </source>
</evidence>
<reference evidence="1" key="1">
    <citation type="submission" date="2021-01" db="EMBL/GenBank/DDBJ databases">
        <authorList>
            <consortium name="Genoscope - CEA"/>
            <person name="William W."/>
        </authorList>
    </citation>
    <scope>NUCLEOTIDE SEQUENCE</scope>
</reference>
<organism evidence="1 2">
    <name type="scientific">Paramecium pentaurelia</name>
    <dbReference type="NCBI Taxonomy" id="43138"/>
    <lineage>
        <taxon>Eukaryota</taxon>
        <taxon>Sar</taxon>
        <taxon>Alveolata</taxon>
        <taxon>Ciliophora</taxon>
        <taxon>Intramacronucleata</taxon>
        <taxon>Oligohymenophorea</taxon>
        <taxon>Peniculida</taxon>
        <taxon>Parameciidae</taxon>
        <taxon>Paramecium</taxon>
    </lineage>
</organism>
<accession>A0A8S1YGV2</accession>
<name>A0A8S1YGV2_9CILI</name>
<proteinExistence type="predicted"/>
<keyword evidence="2" id="KW-1185">Reference proteome</keyword>
<dbReference type="Proteomes" id="UP000689195">
    <property type="component" value="Unassembled WGS sequence"/>
</dbReference>
<evidence type="ECO:0000313" key="1">
    <source>
        <dbReference type="EMBL" id="CAD8213736.1"/>
    </source>
</evidence>
<dbReference type="PANTHER" id="PTHR33706:SF1">
    <property type="entry name" value="TPR REPEAT PROTEIN"/>
    <property type="match status" value="1"/>
</dbReference>
<dbReference type="PANTHER" id="PTHR33706">
    <property type="entry name" value="MORN VARIANT REPEAT PROTEIN"/>
    <property type="match status" value="1"/>
</dbReference>
<protein>
    <submittedName>
        <fullName evidence="1">Uncharacterized protein</fullName>
    </submittedName>
</protein>
<dbReference type="AlphaFoldDB" id="A0A8S1YGV2"/>
<gene>
    <name evidence="1" type="ORF">PPENT_87.1.T1850006</name>
</gene>